<sequence length="657" mass="72207">MDDPQGLATLPSSEQDQEVVLPVSTNSDNMLLVAAVRAGTYFYDLEGMSGDETMVLEEAGGEELSIYLMGPLSVVDEGDQNLTPKNQKSKAALAMLALAPRGSRSRVWLRDKLWSDRSEEQASASLRQALLDIRKSLGPDHKDLLHADKYSVTLDLSKVHIDVLDIIDKIEKEGAEVTVNAQAISEHFLEGFDICDPEFEEWLTLERQIWDRRFSGLQSSDAMATAHDLQSDLIQFANLPHASPPAPEAAKANGSGFAFQSGSTRNWAIGLQVLDPTGGTGAAGPFAILLADKLTRNLNEMGRIKTYRASENKLTSFARLGTSNVTIPLAVRITEIGVMPDIRLSLELVTGDDDVTIWSASQTFRVTDLNQPGSPILNSLVSRAVIEIGNKLQTFTNDLQMVGAGQLIECVYQIFGLSAPDLDRAEQTLSKLLKQNPSAQAYAWMAFAKSFQVGQRYSQDSAAQISEAHYYATRALEEDEFDPLVLSLAAHIHSYLFSEYDLAASLFERALMADPEQTIGWDLYAMLHAYTGQVDQSLKMANWAQHLGSNTPISYYFDTTKCIAASLAGDYKASIEAGERALVQRPKFNSILRYLISSHAHLGNVQMVEALRQRLMEVEPDFSAEVLQGSGYPGLTTEGGRHFLLGLQKAGFEIKKE</sequence>
<dbReference type="InterPro" id="IPR051677">
    <property type="entry name" value="AfsR-DnrI-RedD_regulator"/>
</dbReference>
<organism evidence="1 2">
    <name type="scientific">Roseovarius albus</name>
    <dbReference type="NCBI Taxonomy" id="1247867"/>
    <lineage>
        <taxon>Bacteria</taxon>
        <taxon>Pseudomonadati</taxon>
        <taxon>Pseudomonadota</taxon>
        <taxon>Alphaproteobacteria</taxon>
        <taxon>Rhodobacterales</taxon>
        <taxon>Roseobacteraceae</taxon>
        <taxon>Roseovarius</taxon>
    </lineage>
</organism>
<dbReference type="Proteomes" id="UP000193061">
    <property type="component" value="Unassembled WGS sequence"/>
</dbReference>
<dbReference type="GO" id="GO:0003677">
    <property type="term" value="F:DNA binding"/>
    <property type="evidence" value="ECO:0007669"/>
    <property type="project" value="InterPro"/>
</dbReference>
<protein>
    <submittedName>
        <fullName evidence="1">Uncharacterized protein</fullName>
    </submittedName>
</protein>
<dbReference type="SUPFAM" id="SSF48452">
    <property type="entry name" value="TPR-like"/>
    <property type="match status" value="1"/>
</dbReference>
<dbReference type="SUPFAM" id="SSF46894">
    <property type="entry name" value="C-terminal effector domain of the bipartite response regulators"/>
    <property type="match status" value="1"/>
</dbReference>
<dbReference type="InterPro" id="IPR011990">
    <property type="entry name" value="TPR-like_helical_dom_sf"/>
</dbReference>
<accession>A0A1X7A264</accession>
<gene>
    <name evidence="1" type="ORF">ROA7450_03669</name>
</gene>
<dbReference type="InterPro" id="IPR016032">
    <property type="entry name" value="Sig_transdc_resp-reg_C-effctor"/>
</dbReference>
<dbReference type="EMBL" id="FWFX01000015">
    <property type="protein sequence ID" value="SLN68472.1"/>
    <property type="molecule type" value="Genomic_DNA"/>
</dbReference>
<reference evidence="1 2" key="1">
    <citation type="submission" date="2017-03" db="EMBL/GenBank/DDBJ databases">
        <authorList>
            <person name="Afonso C.L."/>
            <person name="Miller P.J."/>
            <person name="Scott M.A."/>
            <person name="Spackman E."/>
            <person name="Goraichik I."/>
            <person name="Dimitrov K.M."/>
            <person name="Suarez D.L."/>
            <person name="Swayne D.E."/>
        </authorList>
    </citation>
    <scope>NUCLEOTIDE SEQUENCE [LARGE SCALE GENOMIC DNA]</scope>
    <source>
        <strain evidence="1 2">CECT 7450</strain>
    </source>
</reference>
<dbReference type="GO" id="GO:0006355">
    <property type="term" value="P:regulation of DNA-templated transcription"/>
    <property type="evidence" value="ECO:0007669"/>
    <property type="project" value="InterPro"/>
</dbReference>
<dbReference type="OrthoDB" id="9807521at2"/>
<dbReference type="PANTHER" id="PTHR35807">
    <property type="entry name" value="TRANSCRIPTIONAL REGULATOR REDD-RELATED"/>
    <property type="match status" value="1"/>
</dbReference>
<dbReference type="Gene3D" id="1.25.40.10">
    <property type="entry name" value="Tetratricopeptide repeat domain"/>
    <property type="match status" value="1"/>
</dbReference>
<dbReference type="AlphaFoldDB" id="A0A1X7A264"/>
<dbReference type="Gene3D" id="1.10.10.10">
    <property type="entry name" value="Winged helix-like DNA-binding domain superfamily/Winged helix DNA-binding domain"/>
    <property type="match status" value="1"/>
</dbReference>
<evidence type="ECO:0000313" key="2">
    <source>
        <dbReference type="Proteomes" id="UP000193061"/>
    </source>
</evidence>
<keyword evidence="2" id="KW-1185">Reference proteome</keyword>
<proteinExistence type="predicted"/>
<name>A0A1X7A264_9RHOB</name>
<evidence type="ECO:0000313" key="1">
    <source>
        <dbReference type="EMBL" id="SLN68472.1"/>
    </source>
</evidence>
<dbReference type="RefSeq" id="WP_085807334.1">
    <property type="nucleotide sequence ID" value="NZ_FWFX01000015.1"/>
</dbReference>
<dbReference type="InterPro" id="IPR036388">
    <property type="entry name" value="WH-like_DNA-bd_sf"/>
</dbReference>